<dbReference type="OrthoDB" id="9807923at2"/>
<dbReference type="PATRIC" id="fig|480391.4.peg.177"/>
<comment type="caution">
    <text evidence="1">The sequence shown here is derived from an EMBL/GenBank/DDBJ whole genome shotgun (WGS) entry which is preliminary data.</text>
</comment>
<evidence type="ECO:0008006" key="3">
    <source>
        <dbReference type="Google" id="ProtNLM"/>
    </source>
</evidence>
<dbReference type="InterPro" id="IPR023393">
    <property type="entry name" value="START-like_dom_sf"/>
</dbReference>
<name>A0A0R2NNL8_9LACO</name>
<sequence length="153" mass="17462">MQKTLHFSKIINAPIDELFNRVADMKNYHEWLPNSNAFGGTKDIEPYPVQLGTKYLDYGPSGQRPGEVNFFVPNKKIGFNHSMDISQMGLNIKTDIQIDYTFEETNKGVKVSRTLIMTINSPISSYWGLPFVMGAFVKENFRLMGALKKFSEQ</sequence>
<proteinExistence type="predicted"/>
<evidence type="ECO:0000313" key="2">
    <source>
        <dbReference type="Proteomes" id="UP000051249"/>
    </source>
</evidence>
<dbReference type="EMBL" id="JQCQ01000010">
    <property type="protein sequence ID" value="KRO25443.1"/>
    <property type="molecule type" value="Genomic_DNA"/>
</dbReference>
<protein>
    <recommendedName>
        <fullName evidence="3">SRPBCC family protein</fullName>
    </recommendedName>
</protein>
<dbReference type="RefSeq" id="WP_057798913.1">
    <property type="nucleotide sequence ID" value="NZ_BJZZ01000009.1"/>
</dbReference>
<accession>A0A0R2NNL8</accession>
<dbReference type="SUPFAM" id="SSF55961">
    <property type="entry name" value="Bet v1-like"/>
    <property type="match status" value="1"/>
</dbReference>
<evidence type="ECO:0000313" key="1">
    <source>
        <dbReference type="EMBL" id="KRO25443.1"/>
    </source>
</evidence>
<dbReference type="Gene3D" id="3.30.530.20">
    <property type="match status" value="1"/>
</dbReference>
<keyword evidence="2" id="KW-1185">Reference proteome</keyword>
<reference evidence="1 2" key="1">
    <citation type="journal article" date="2015" name="Genome Announc.">
        <title>Expanding the biotechnology potential of lactobacilli through comparative genomics of 213 strains and associated genera.</title>
        <authorList>
            <person name="Sun Z."/>
            <person name="Harris H.M."/>
            <person name="McCann A."/>
            <person name="Guo C."/>
            <person name="Argimon S."/>
            <person name="Zhang W."/>
            <person name="Yang X."/>
            <person name="Jeffery I.B."/>
            <person name="Cooney J.C."/>
            <person name="Kagawa T.F."/>
            <person name="Liu W."/>
            <person name="Song Y."/>
            <person name="Salvetti E."/>
            <person name="Wrobel A."/>
            <person name="Rasinkangas P."/>
            <person name="Parkhill J."/>
            <person name="Rea M.C."/>
            <person name="O'Sullivan O."/>
            <person name="Ritari J."/>
            <person name="Douillard F.P."/>
            <person name="Paul Ross R."/>
            <person name="Yang R."/>
            <person name="Briner A.E."/>
            <person name="Felis G.E."/>
            <person name="de Vos W.M."/>
            <person name="Barrangou R."/>
            <person name="Klaenhammer T.R."/>
            <person name="Caufield P.W."/>
            <person name="Cui Y."/>
            <person name="Zhang H."/>
            <person name="O'Toole P.W."/>
        </authorList>
    </citation>
    <scope>NUCLEOTIDE SEQUENCE [LARGE SCALE GENOMIC DNA]</scope>
    <source>
        <strain evidence="1 2">DSM 23026</strain>
    </source>
</reference>
<dbReference type="AlphaFoldDB" id="A0A0R2NNL8"/>
<dbReference type="Proteomes" id="UP000051249">
    <property type="component" value="Unassembled WGS sequence"/>
</dbReference>
<organism evidence="1 2">
    <name type="scientific">Pediococcus argentinicus</name>
    <dbReference type="NCBI Taxonomy" id="480391"/>
    <lineage>
        <taxon>Bacteria</taxon>
        <taxon>Bacillati</taxon>
        <taxon>Bacillota</taxon>
        <taxon>Bacilli</taxon>
        <taxon>Lactobacillales</taxon>
        <taxon>Lactobacillaceae</taxon>
        <taxon>Pediococcus</taxon>
    </lineage>
</organism>
<gene>
    <name evidence="1" type="ORF">IV88_GL000174</name>
</gene>